<reference evidence="3 4" key="1">
    <citation type="submission" date="2014-09" db="EMBL/GenBank/DDBJ databases">
        <authorList>
            <person name="McGinnis J.M."/>
            <person name="Wolfgang W.J."/>
        </authorList>
    </citation>
    <scope>NUCLEOTIDE SEQUENCE [LARGE SCALE GENOMIC DNA]</scope>
    <source>
        <strain evidence="3 4">5503</strain>
    </source>
</reference>
<dbReference type="Proteomes" id="UP000029858">
    <property type="component" value="Unassembled WGS sequence"/>
</dbReference>
<dbReference type="InterPro" id="IPR000290">
    <property type="entry name" value="Colicin_pyocin"/>
</dbReference>
<dbReference type="Pfam" id="PF01320">
    <property type="entry name" value="Colicin_Pyocin"/>
    <property type="match status" value="1"/>
</dbReference>
<dbReference type="CDD" id="cd16363">
    <property type="entry name" value="Col_Im_like"/>
    <property type="match status" value="1"/>
</dbReference>
<comment type="caution">
    <text evidence="3">The sequence shown here is derived from an EMBL/GenBank/DDBJ whole genome shotgun (WGS) entry which is preliminary data.</text>
</comment>
<keyword evidence="2" id="KW-0079">Bacteriocin immunity</keyword>
<reference evidence="3 4" key="2">
    <citation type="submission" date="2014-10" db="EMBL/GenBank/DDBJ databases">
        <title>Paracoccus sanguinis sp. nov., isolated from clinical specimens of New York State patients.</title>
        <authorList>
            <person name="Mingle L.A."/>
            <person name="Cole J.A."/>
            <person name="Lapierre P."/>
            <person name="Musser K.A."/>
        </authorList>
    </citation>
    <scope>NUCLEOTIDE SEQUENCE [LARGE SCALE GENOMIC DNA]</scope>
    <source>
        <strain evidence="3 4">5503</strain>
    </source>
</reference>
<dbReference type="GO" id="GO:0030153">
    <property type="term" value="P:bacteriocin immunity"/>
    <property type="evidence" value="ECO:0007669"/>
    <property type="project" value="UniProtKB-KW"/>
</dbReference>
<dbReference type="Gene3D" id="1.10.1200.20">
    <property type="entry name" value="Colicin E immunity protein"/>
    <property type="match status" value="1"/>
</dbReference>
<dbReference type="AlphaFoldDB" id="A0A099GD18"/>
<sequence>MAKSSVTEFTRGEFLAYVTAFFNSEWDDEEDRDTHARHFKRLVFPDPRGRDLIYWPEAGVEDTPEGVVGQVEKFRRENGLPGFREVG</sequence>
<dbReference type="GO" id="GO:0015643">
    <property type="term" value="F:toxic substance binding"/>
    <property type="evidence" value="ECO:0007669"/>
    <property type="project" value="InterPro"/>
</dbReference>
<organism evidence="3 4">
    <name type="scientific">Paracoccus sanguinis</name>
    <dbReference type="NCBI Taxonomy" id="1545044"/>
    <lineage>
        <taxon>Bacteria</taxon>
        <taxon>Pseudomonadati</taxon>
        <taxon>Pseudomonadota</taxon>
        <taxon>Alphaproteobacteria</taxon>
        <taxon>Rhodobacterales</taxon>
        <taxon>Paracoccaceae</taxon>
        <taxon>Paracoccus</taxon>
    </lineage>
</organism>
<comment type="similarity">
    <text evidence="1">Belongs to the colicins ColE2/ColE8/ColE9 and pyocins S1/S2 family.</text>
</comment>
<name>A0A099GD18_9RHOB</name>
<evidence type="ECO:0000313" key="3">
    <source>
        <dbReference type="EMBL" id="KGJ20730.1"/>
    </source>
</evidence>
<accession>A0A099GD18</accession>
<dbReference type="InterPro" id="IPR035900">
    <property type="entry name" value="Colicin_E_sf"/>
</dbReference>
<evidence type="ECO:0000256" key="2">
    <source>
        <dbReference type="ARBA" id="ARBA00023025"/>
    </source>
</evidence>
<evidence type="ECO:0000313" key="4">
    <source>
        <dbReference type="Proteomes" id="UP000029858"/>
    </source>
</evidence>
<evidence type="ECO:0000256" key="1">
    <source>
        <dbReference type="ARBA" id="ARBA00009346"/>
    </source>
</evidence>
<proteinExistence type="inferred from homology"/>
<dbReference type="PRINTS" id="PR01299">
    <property type="entry name" value="PYOCIN"/>
</dbReference>
<dbReference type="SUPFAM" id="SSF47345">
    <property type="entry name" value="Colicin E immunity proteins"/>
    <property type="match status" value="1"/>
</dbReference>
<protein>
    <recommendedName>
        <fullName evidence="5">Bacteriocin immunity protein</fullName>
    </recommendedName>
</protein>
<evidence type="ECO:0008006" key="5">
    <source>
        <dbReference type="Google" id="ProtNLM"/>
    </source>
</evidence>
<dbReference type="EMBL" id="JRKQ01000085">
    <property type="protein sequence ID" value="KGJ20730.1"/>
    <property type="molecule type" value="Genomic_DNA"/>
</dbReference>
<gene>
    <name evidence="3" type="ORF">IX56_13505</name>
</gene>